<name>A0ABQ6H9A1_9GAMM</name>
<dbReference type="RefSeq" id="WP_284295760.1">
    <property type="nucleotide sequence ID" value="NZ_BSSV01000001.1"/>
</dbReference>
<keyword evidence="1" id="KW-0812">Transmembrane</keyword>
<keyword evidence="1" id="KW-1133">Transmembrane helix</keyword>
<comment type="caution">
    <text evidence="2">The sequence shown here is derived from an EMBL/GenBank/DDBJ whole genome shotgun (WGS) entry which is preliminary data.</text>
</comment>
<feature type="transmembrane region" description="Helical" evidence="1">
    <location>
        <begin position="12"/>
        <end position="35"/>
    </location>
</feature>
<proteinExistence type="predicted"/>
<evidence type="ECO:0000313" key="3">
    <source>
        <dbReference type="Proteomes" id="UP001157134"/>
    </source>
</evidence>
<dbReference type="Proteomes" id="UP001157134">
    <property type="component" value="Unassembled WGS sequence"/>
</dbReference>
<keyword evidence="1" id="KW-0472">Membrane</keyword>
<protein>
    <recommendedName>
        <fullName evidence="4">Type II secretion system protein</fullName>
    </recommendedName>
</protein>
<evidence type="ECO:0008006" key="4">
    <source>
        <dbReference type="Google" id="ProtNLM"/>
    </source>
</evidence>
<evidence type="ECO:0000256" key="1">
    <source>
        <dbReference type="SAM" id="Phobius"/>
    </source>
</evidence>
<evidence type="ECO:0000313" key="2">
    <source>
        <dbReference type="EMBL" id="GLX84217.1"/>
    </source>
</evidence>
<sequence length="170" mass="19080">MSGELATQKKETWLGELMIIIAVLGILVAGFITYFSDSEDEFNSAGLKRMANSFSSKVNVVHSQWMMDNQPNVVRLRTKDVEGKDIVEAITVNKSGWIDSTSEQIDCFDIWQLAMDTPLNFMNETIAVVALNRHDENIQVCRFSLSTGSYFEYAPRTGRVIAVTETGLEE</sequence>
<reference evidence="2 3" key="1">
    <citation type="submission" date="2023-03" db="EMBL/GenBank/DDBJ databases">
        <title>Thalassotalea loyana LMG 22536T draft genome sequence.</title>
        <authorList>
            <person name="Sawabe T."/>
        </authorList>
    </citation>
    <scope>NUCLEOTIDE SEQUENCE [LARGE SCALE GENOMIC DNA]</scope>
    <source>
        <strain evidence="2 3">LMG 22536</strain>
    </source>
</reference>
<organism evidence="2 3">
    <name type="scientific">Thalassotalea loyana</name>
    <dbReference type="NCBI Taxonomy" id="280483"/>
    <lineage>
        <taxon>Bacteria</taxon>
        <taxon>Pseudomonadati</taxon>
        <taxon>Pseudomonadota</taxon>
        <taxon>Gammaproteobacteria</taxon>
        <taxon>Alteromonadales</taxon>
        <taxon>Colwelliaceae</taxon>
        <taxon>Thalassotalea</taxon>
    </lineage>
</organism>
<gene>
    <name evidence="2" type="ORF">tloyanaT_04690</name>
</gene>
<dbReference type="EMBL" id="BSSV01000001">
    <property type="protein sequence ID" value="GLX84217.1"/>
    <property type="molecule type" value="Genomic_DNA"/>
</dbReference>
<keyword evidence="3" id="KW-1185">Reference proteome</keyword>
<accession>A0ABQ6H9A1</accession>